<dbReference type="EMBL" id="LAZR01068836">
    <property type="protein sequence ID" value="KKK48893.1"/>
    <property type="molecule type" value="Genomic_DNA"/>
</dbReference>
<accession>A0A0F8VWW8</accession>
<feature type="domain" description="DUF4326" evidence="1">
    <location>
        <begin position="3"/>
        <end position="94"/>
    </location>
</feature>
<evidence type="ECO:0000259" key="1">
    <source>
        <dbReference type="Pfam" id="PF14216"/>
    </source>
</evidence>
<protein>
    <recommendedName>
        <fullName evidence="1">DUF4326 domain-containing protein</fullName>
    </recommendedName>
</protein>
<evidence type="ECO:0000313" key="2">
    <source>
        <dbReference type="EMBL" id="KKK48893.1"/>
    </source>
</evidence>
<gene>
    <name evidence="2" type="ORF">LCGC14_3140550</name>
</gene>
<dbReference type="InterPro" id="IPR025475">
    <property type="entry name" value="DUF4326"/>
</dbReference>
<organism evidence="2">
    <name type="scientific">marine sediment metagenome</name>
    <dbReference type="NCBI Taxonomy" id="412755"/>
    <lineage>
        <taxon>unclassified sequences</taxon>
        <taxon>metagenomes</taxon>
        <taxon>ecological metagenomes</taxon>
    </lineage>
</organism>
<dbReference type="Pfam" id="PF14216">
    <property type="entry name" value="DUF4326"/>
    <property type="match status" value="1"/>
</dbReference>
<name>A0A0F8VWW8_9ZZZZ</name>
<reference evidence="2" key="1">
    <citation type="journal article" date="2015" name="Nature">
        <title>Complex archaea that bridge the gap between prokaryotes and eukaryotes.</title>
        <authorList>
            <person name="Spang A."/>
            <person name="Saw J.H."/>
            <person name="Jorgensen S.L."/>
            <person name="Zaremba-Niedzwiedzka K."/>
            <person name="Martijn J."/>
            <person name="Lind A.E."/>
            <person name="van Eijk R."/>
            <person name="Schleper C."/>
            <person name="Guy L."/>
            <person name="Ettema T.J."/>
        </authorList>
    </citation>
    <scope>NUCLEOTIDE SEQUENCE</scope>
</reference>
<comment type="caution">
    <text evidence="2">The sequence shown here is derived from an EMBL/GenBank/DDBJ whole genome shotgun (WGS) entry which is preliminary data.</text>
</comment>
<dbReference type="AlphaFoldDB" id="A0A0F8VWW8"/>
<proteinExistence type="predicted"/>
<sequence length="104" mass="12126">MKVVNLKKESYTHYIGRGSIFGNRFYIGKDGTREEVINKYEKWVQHYLYCWNYKLYGGHLQILSPLGQGIYDLPENAILGCYCKPLACHGDVIIKIWKELHGNN</sequence>